<name>A0A8C5D218_GOUWI</name>
<reference evidence="2" key="1">
    <citation type="submission" date="2020-06" db="EMBL/GenBank/DDBJ databases">
        <authorList>
            <consortium name="Wellcome Sanger Institute Data Sharing"/>
        </authorList>
    </citation>
    <scope>NUCLEOTIDE SEQUENCE [LARGE SCALE GENOMIC DNA]</scope>
</reference>
<accession>A0A8C5D218</accession>
<protein>
    <recommendedName>
        <fullName evidence="4">Golgin subfamily A member 7/ERF4 domain-containing protein</fullName>
    </recommendedName>
</protein>
<gene>
    <name evidence="2" type="primary">chic2</name>
</gene>
<reference evidence="2" key="3">
    <citation type="submission" date="2025-09" db="UniProtKB">
        <authorList>
            <consortium name="Ensembl"/>
        </authorList>
    </citation>
    <scope>IDENTIFICATION</scope>
</reference>
<proteinExistence type="predicted"/>
<dbReference type="Proteomes" id="UP000694680">
    <property type="component" value="Chromosome 1"/>
</dbReference>
<sequence>AADVDEEEEEEEDEDRAAEEQLLKYAPDPVVVRGSGHVTVFESEFPFKEFKASINRVNGCLKKTLPVNVRWLLCGCLCCCCTLGFSLWPVICLSKRLCLHWRLSKRKCETNNMMEYVILIEFLPKIPIFRPD</sequence>
<reference evidence="2" key="2">
    <citation type="submission" date="2025-08" db="UniProtKB">
        <authorList>
            <consortium name="Ensembl"/>
        </authorList>
    </citation>
    <scope>IDENTIFICATION</scope>
</reference>
<keyword evidence="1" id="KW-1133">Transmembrane helix</keyword>
<dbReference type="AlphaFoldDB" id="A0A8C5D218"/>
<organism evidence="2 3">
    <name type="scientific">Gouania willdenowi</name>
    <name type="common">Blunt-snouted clingfish</name>
    <name type="synonym">Lepadogaster willdenowi</name>
    <dbReference type="NCBI Taxonomy" id="441366"/>
    <lineage>
        <taxon>Eukaryota</taxon>
        <taxon>Metazoa</taxon>
        <taxon>Chordata</taxon>
        <taxon>Craniata</taxon>
        <taxon>Vertebrata</taxon>
        <taxon>Euteleostomi</taxon>
        <taxon>Actinopterygii</taxon>
        <taxon>Neopterygii</taxon>
        <taxon>Teleostei</taxon>
        <taxon>Neoteleostei</taxon>
        <taxon>Acanthomorphata</taxon>
        <taxon>Ovalentaria</taxon>
        <taxon>Blenniimorphae</taxon>
        <taxon>Blenniiformes</taxon>
        <taxon>Gobiesocoidei</taxon>
        <taxon>Gobiesocidae</taxon>
        <taxon>Gobiesocinae</taxon>
        <taxon>Gouania</taxon>
    </lineage>
</organism>
<dbReference type="PANTHER" id="PTHR13005">
    <property type="entry name" value="CYSTEINE-RICH HYDROPHOBIC DOMAIN PROTEIN BRAIN X-LINKED PROTEIN"/>
    <property type="match status" value="1"/>
</dbReference>
<dbReference type="InterPro" id="IPR039735">
    <property type="entry name" value="CHIC1/2"/>
</dbReference>
<dbReference type="Ensembl" id="ENSGWIT00000000246.1">
    <property type="protein sequence ID" value="ENSGWIP00000000225.1"/>
    <property type="gene ID" value="ENSGWIG00000000138.1"/>
</dbReference>
<evidence type="ECO:0008006" key="4">
    <source>
        <dbReference type="Google" id="ProtNLM"/>
    </source>
</evidence>
<dbReference type="PANTHER" id="PTHR13005:SF3">
    <property type="entry name" value="CYSTEINE-RICH HYDROPHOBIC DOMAIN-CONTAINING PROTEIN 2"/>
    <property type="match status" value="1"/>
</dbReference>
<evidence type="ECO:0000256" key="1">
    <source>
        <dbReference type="SAM" id="Phobius"/>
    </source>
</evidence>
<evidence type="ECO:0000313" key="2">
    <source>
        <dbReference type="Ensembl" id="ENSGWIP00000000225.1"/>
    </source>
</evidence>
<keyword evidence="1" id="KW-0812">Transmembrane</keyword>
<evidence type="ECO:0000313" key="3">
    <source>
        <dbReference type="Proteomes" id="UP000694680"/>
    </source>
</evidence>
<keyword evidence="3" id="KW-1185">Reference proteome</keyword>
<feature type="transmembrane region" description="Helical" evidence="1">
    <location>
        <begin position="71"/>
        <end position="91"/>
    </location>
</feature>
<keyword evidence="1" id="KW-0472">Membrane</keyword>